<reference evidence="9 10" key="1">
    <citation type="submission" date="2021-03" db="EMBL/GenBank/DDBJ databases">
        <authorList>
            <person name="So Y."/>
        </authorList>
    </citation>
    <scope>NUCLEOTIDE SEQUENCE [LARGE SCALE GENOMIC DNA]</scope>
    <source>
        <strain evidence="9 10">SSH11</strain>
    </source>
</reference>
<keyword evidence="2 6" id="KW-0808">Transferase</keyword>
<evidence type="ECO:0000256" key="4">
    <source>
        <dbReference type="ARBA" id="ARBA00022747"/>
    </source>
</evidence>
<dbReference type="PROSITE" id="PS00094">
    <property type="entry name" value="C5_MTASE_1"/>
    <property type="match status" value="1"/>
</dbReference>
<dbReference type="NCBIfam" id="TIGR00675">
    <property type="entry name" value="dcm"/>
    <property type="match status" value="1"/>
</dbReference>
<dbReference type="InterPro" id="IPR001525">
    <property type="entry name" value="C5_MeTfrase"/>
</dbReference>
<evidence type="ECO:0000256" key="8">
    <source>
        <dbReference type="RuleBase" id="RU000417"/>
    </source>
</evidence>
<evidence type="ECO:0000256" key="2">
    <source>
        <dbReference type="ARBA" id="ARBA00022679"/>
    </source>
</evidence>
<proteinExistence type="inferred from homology"/>
<dbReference type="GO" id="GO:0032259">
    <property type="term" value="P:methylation"/>
    <property type="evidence" value="ECO:0007669"/>
    <property type="project" value="UniProtKB-KW"/>
</dbReference>
<dbReference type="SUPFAM" id="SSF53335">
    <property type="entry name" value="S-adenosyl-L-methionine-dependent methyltransferases"/>
    <property type="match status" value="1"/>
</dbReference>
<evidence type="ECO:0000313" key="10">
    <source>
        <dbReference type="Proteomes" id="UP000681594"/>
    </source>
</evidence>
<dbReference type="Gene3D" id="3.40.50.150">
    <property type="entry name" value="Vaccinia Virus protein VP39"/>
    <property type="match status" value="1"/>
</dbReference>
<accession>A0ABS4AK81</accession>
<dbReference type="InterPro" id="IPR018117">
    <property type="entry name" value="C5_DNA_meth_AS"/>
</dbReference>
<comment type="similarity">
    <text evidence="6 7">Belongs to the class I-like SAM-binding methyltransferase superfamily. C5-methyltransferase family.</text>
</comment>
<gene>
    <name evidence="9" type="ORF">J8J14_21975</name>
</gene>
<evidence type="ECO:0000313" key="9">
    <source>
        <dbReference type="EMBL" id="MBP0447432.1"/>
    </source>
</evidence>
<dbReference type="InterPro" id="IPR050390">
    <property type="entry name" value="C5-Methyltransferase"/>
</dbReference>
<evidence type="ECO:0000256" key="7">
    <source>
        <dbReference type="RuleBase" id="RU000416"/>
    </source>
</evidence>
<dbReference type="PROSITE" id="PS51679">
    <property type="entry name" value="SAM_MT_C5"/>
    <property type="match status" value="1"/>
</dbReference>
<dbReference type="EC" id="2.1.1.37" evidence="8"/>
<dbReference type="EMBL" id="JAGIZB010000036">
    <property type="protein sequence ID" value="MBP0447432.1"/>
    <property type="molecule type" value="Genomic_DNA"/>
</dbReference>
<sequence length="417" mass="46966">MRAVSLFSGCGGFCEGIELAGFDIAVAVEYDRYACMTYRANFPKTPLFEGDIHDFLKKGSGHETQYRLQDIDLVFGGPPCQGYSQIGPRDLFDNRNELYLQFARVVKALKPRMLLMENVPNLLLMEKGHFRDKILQHLGSLGYRNVTFVKVSAADYGVPQTRERVFFFGTRDDLRLPFPLRDYALALLTKLQVKTPVTVKEAIGDLPAEIVHSGETMPYPAPDGLSAFAKAMRLDASAGPYTKAVKRRRAIGRGDDALLHNHHTKEMQEKRRKLISFLKPGCKADSLPVEIWNNARPEKWRRLHPDLPSHTILAQMHRDLSEWIHPGLERWITVREAARLQSFHDGFVFKGSEWQQLKQVGNAVPPLLGYAAARMIKGVLEACDGRIEDPGIPMQGVLLPDMPAVAAKRRNREPALA</sequence>
<dbReference type="Proteomes" id="UP000681594">
    <property type="component" value="Unassembled WGS sequence"/>
</dbReference>
<keyword evidence="1 6" id="KW-0489">Methyltransferase</keyword>
<dbReference type="PANTHER" id="PTHR10629">
    <property type="entry name" value="CYTOSINE-SPECIFIC METHYLTRANSFERASE"/>
    <property type="match status" value="1"/>
</dbReference>
<name>A0ABS4AK81_9PROT</name>
<dbReference type="PANTHER" id="PTHR10629:SF52">
    <property type="entry name" value="DNA (CYTOSINE-5)-METHYLTRANSFERASE 1"/>
    <property type="match status" value="1"/>
</dbReference>
<dbReference type="Gene3D" id="3.90.120.10">
    <property type="entry name" value="DNA Methylase, subunit A, domain 2"/>
    <property type="match status" value="1"/>
</dbReference>
<comment type="catalytic activity">
    <reaction evidence="5 8">
        <text>a 2'-deoxycytidine in DNA + S-adenosyl-L-methionine = a 5-methyl-2'-deoxycytidine in DNA + S-adenosyl-L-homocysteine + H(+)</text>
        <dbReference type="Rhea" id="RHEA:13681"/>
        <dbReference type="Rhea" id="RHEA-COMP:11369"/>
        <dbReference type="Rhea" id="RHEA-COMP:11370"/>
        <dbReference type="ChEBI" id="CHEBI:15378"/>
        <dbReference type="ChEBI" id="CHEBI:57856"/>
        <dbReference type="ChEBI" id="CHEBI:59789"/>
        <dbReference type="ChEBI" id="CHEBI:85452"/>
        <dbReference type="ChEBI" id="CHEBI:85454"/>
        <dbReference type="EC" id="2.1.1.37"/>
    </reaction>
</comment>
<evidence type="ECO:0000256" key="6">
    <source>
        <dbReference type="PROSITE-ProRule" id="PRU01016"/>
    </source>
</evidence>
<organism evidence="9 10">
    <name type="scientific">Pararoseomonas baculiformis</name>
    <dbReference type="NCBI Taxonomy" id="2820812"/>
    <lineage>
        <taxon>Bacteria</taxon>
        <taxon>Pseudomonadati</taxon>
        <taxon>Pseudomonadota</taxon>
        <taxon>Alphaproteobacteria</taxon>
        <taxon>Acetobacterales</taxon>
        <taxon>Acetobacteraceae</taxon>
        <taxon>Pararoseomonas</taxon>
    </lineage>
</organism>
<keyword evidence="3 6" id="KW-0949">S-adenosyl-L-methionine</keyword>
<keyword evidence="10" id="KW-1185">Reference proteome</keyword>
<dbReference type="Pfam" id="PF00145">
    <property type="entry name" value="DNA_methylase"/>
    <property type="match status" value="1"/>
</dbReference>
<comment type="caution">
    <text evidence="9">The sequence shown here is derived from an EMBL/GenBank/DDBJ whole genome shotgun (WGS) entry which is preliminary data.</text>
</comment>
<keyword evidence="4" id="KW-0680">Restriction system</keyword>
<evidence type="ECO:0000256" key="1">
    <source>
        <dbReference type="ARBA" id="ARBA00022603"/>
    </source>
</evidence>
<evidence type="ECO:0000256" key="5">
    <source>
        <dbReference type="ARBA" id="ARBA00047422"/>
    </source>
</evidence>
<dbReference type="PRINTS" id="PR00105">
    <property type="entry name" value="C5METTRFRASE"/>
</dbReference>
<protein>
    <recommendedName>
        <fullName evidence="8">Cytosine-specific methyltransferase</fullName>
        <ecNumber evidence="8">2.1.1.37</ecNumber>
    </recommendedName>
</protein>
<dbReference type="InterPro" id="IPR029063">
    <property type="entry name" value="SAM-dependent_MTases_sf"/>
</dbReference>
<dbReference type="GO" id="GO:0008168">
    <property type="term" value="F:methyltransferase activity"/>
    <property type="evidence" value="ECO:0007669"/>
    <property type="project" value="UniProtKB-KW"/>
</dbReference>
<feature type="active site" evidence="6">
    <location>
        <position position="80"/>
    </location>
</feature>
<evidence type="ECO:0000256" key="3">
    <source>
        <dbReference type="ARBA" id="ARBA00022691"/>
    </source>
</evidence>